<dbReference type="InterPro" id="IPR050892">
    <property type="entry name" value="ADP-ribose_metab_enzymes"/>
</dbReference>
<dbReference type="AlphaFoldDB" id="A0A5C1AEU6"/>
<dbReference type="Pfam" id="PF01661">
    <property type="entry name" value="Macro"/>
    <property type="match status" value="1"/>
</dbReference>
<dbReference type="GO" id="GO:0140291">
    <property type="term" value="P:peptidyl-glutamate ADP-deribosylation"/>
    <property type="evidence" value="ECO:0007669"/>
    <property type="project" value="TreeGrafter"/>
</dbReference>
<organism evidence="3 4">
    <name type="scientific">Limnoglobus roseus</name>
    <dbReference type="NCBI Taxonomy" id="2598579"/>
    <lineage>
        <taxon>Bacteria</taxon>
        <taxon>Pseudomonadati</taxon>
        <taxon>Planctomycetota</taxon>
        <taxon>Planctomycetia</taxon>
        <taxon>Gemmatales</taxon>
        <taxon>Gemmataceae</taxon>
        <taxon>Limnoglobus</taxon>
    </lineage>
</organism>
<dbReference type="InterPro" id="IPR002589">
    <property type="entry name" value="Macro_dom"/>
</dbReference>
<dbReference type="PANTHER" id="PTHR12521:SF0">
    <property type="entry name" value="ADP-RIBOSE GLYCOHYDROLASE OARD1"/>
    <property type="match status" value="1"/>
</dbReference>
<evidence type="ECO:0000256" key="1">
    <source>
        <dbReference type="ARBA" id="ARBA00035885"/>
    </source>
</evidence>
<proteinExistence type="predicted"/>
<sequence>MIYEVQGDILLTAAQAIAHGVAPNDHFDQGLALALREQYPAMAKDFRHYAHQCHPQPGELWEWAGVGGVRVFCLLTQTAERGHGGKPGRATLATVNHCLRRLRHELTRNDVKSLALPRLAAGVGGLEWEQVYPLITEHLSDLPVPVYVYSRYVKGVAANEPIPVSRRSLS</sequence>
<dbReference type="RefSeq" id="WP_149111420.1">
    <property type="nucleotide sequence ID" value="NZ_CP042425.1"/>
</dbReference>
<dbReference type="SUPFAM" id="SSF52949">
    <property type="entry name" value="Macro domain-like"/>
    <property type="match status" value="1"/>
</dbReference>
<evidence type="ECO:0000313" key="4">
    <source>
        <dbReference type="Proteomes" id="UP000324974"/>
    </source>
</evidence>
<reference evidence="4" key="1">
    <citation type="submission" date="2019-08" db="EMBL/GenBank/DDBJ databases">
        <title>Limnoglobus roseus gen. nov., sp. nov., a novel freshwater planctomycete with a giant genome from the family Gemmataceae.</title>
        <authorList>
            <person name="Kulichevskaya I.S."/>
            <person name="Naumoff D.G."/>
            <person name="Miroshnikov K."/>
            <person name="Ivanova A."/>
            <person name="Philippov D.A."/>
            <person name="Hakobyan A."/>
            <person name="Rijpstra I.C."/>
            <person name="Sinninghe Damste J.S."/>
            <person name="Liesack W."/>
            <person name="Dedysh S.N."/>
        </authorList>
    </citation>
    <scope>NUCLEOTIDE SEQUENCE [LARGE SCALE GENOMIC DNA]</scope>
    <source>
        <strain evidence="4">PX52</strain>
    </source>
</reference>
<comment type="catalytic activity">
    <reaction evidence="1">
        <text>an N-(ADP-alpha-D-ribosyl)-thymidine in DNA + H2O = a thymidine in DNA + ADP-D-ribose</text>
        <dbReference type="Rhea" id="RHEA:71655"/>
        <dbReference type="Rhea" id="RHEA-COMP:13556"/>
        <dbReference type="Rhea" id="RHEA-COMP:18051"/>
        <dbReference type="ChEBI" id="CHEBI:15377"/>
        <dbReference type="ChEBI" id="CHEBI:57967"/>
        <dbReference type="ChEBI" id="CHEBI:137386"/>
        <dbReference type="ChEBI" id="CHEBI:191199"/>
    </reaction>
    <physiologicalReaction direction="left-to-right" evidence="1">
        <dbReference type="Rhea" id="RHEA:71656"/>
    </physiologicalReaction>
</comment>
<feature type="domain" description="Macro" evidence="2">
    <location>
        <begin position="1"/>
        <end position="157"/>
    </location>
</feature>
<dbReference type="EMBL" id="CP042425">
    <property type="protein sequence ID" value="QEL16733.1"/>
    <property type="molecule type" value="Genomic_DNA"/>
</dbReference>
<dbReference type="Gene3D" id="3.40.220.10">
    <property type="entry name" value="Leucine Aminopeptidase, subunit E, domain 1"/>
    <property type="match status" value="1"/>
</dbReference>
<dbReference type="InterPro" id="IPR043472">
    <property type="entry name" value="Macro_dom-like"/>
</dbReference>
<keyword evidence="4" id="KW-1185">Reference proteome</keyword>
<dbReference type="PANTHER" id="PTHR12521">
    <property type="entry name" value="PROTEIN C6ORF130"/>
    <property type="match status" value="1"/>
</dbReference>
<dbReference type="Proteomes" id="UP000324974">
    <property type="component" value="Chromosome"/>
</dbReference>
<dbReference type="PROSITE" id="PS51154">
    <property type="entry name" value="MACRO"/>
    <property type="match status" value="1"/>
</dbReference>
<evidence type="ECO:0000313" key="3">
    <source>
        <dbReference type="EMBL" id="QEL16733.1"/>
    </source>
</evidence>
<name>A0A5C1AEU6_9BACT</name>
<protein>
    <submittedName>
        <fullName evidence="3">Appr-1-p processing protein</fullName>
    </submittedName>
</protein>
<dbReference type="OrthoDB" id="9780211at2"/>
<accession>A0A5C1AEU6</accession>
<dbReference type="KEGG" id="lrs:PX52LOC_03699"/>
<evidence type="ECO:0000259" key="2">
    <source>
        <dbReference type="PROSITE" id="PS51154"/>
    </source>
</evidence>
<gene>
    <name evidence="3" type="ORF">PX52LOC_03699</name>
</gene>